<proteinExistence type="predicted"/>
<accession>A0AAP0S908</accession>
<feature type="compositionally biased region" description="Polar residues" evidence="1">
    <location>
        <begin position="14"/>
        <end position="24"/>
    </location>
</feature>
<sequence>MTKRKREEEEESKMGQTINKLTSGSEEKKAKEIDPIIESCYNKHFAGTHGHKEWNSADFYRAVSETVEELNKKLGHTQFRVPKAWTIEQAYKNHYESKEKPLSEKDFQKILQDMIVDTGFTGIGAKDLLFFIFGIPMTALLVKQRVAPKVIPNEIFIPGVTSATVFLLAKLNKI</sequence>
<dbReference type="EMBL" id="JBBPBK010000002">
    <property type="protein sequence ID" value="KAK9289324.1"/>
    <property type="molecule type" value="Genomic_DNA"/>
</dbReference>
<dbReference type="AlphaFoldDB" id="A0AAP0S908"/>
<dbReference type="PANTHER" id="PTHR37216">
    <property type="entry name" value="EXPRESSED PROTEIN"/>
    <property type="match status" value="1"/>
</dbReference>
<name>A0AAP0S908_LIQFO</name>
<feature type="region of interest" description="Disordered" evidence="1">
    <location>
        <begin position="1"/>
        <end position="30"/>
    </location>
</feature>
<dbReference type="PANTHER" id="PTHR37216:SF1">
    <property type="entry name" value="EXPRESSED PROTEIN"/>
    <property type="match status" value="1"/>
</dbReference>
<dbReference type="Proteomes" id="UP001415857">
    <property type="component" value="Unassembled WGS sequence"/>
</dbReference>
<reference evidence="2 3" key="1">
    <citation type="journal article" date="2024" name="Plant J.">
        <title>Genome sequences and population genomics reveal climatic adaptation and genomic divergence between two closely related sweetgum species.</title>
        <authorList>
            <person name="Xu W.Q."/>
            <person name="Ren C.Q."/>
            <person name="Zhang X.Y."/>
            <person name="Comes H.P."/>
            <person name="Liu X.H."/>
            <person name="Li Y.G."/>
            <person name="Kettle C.J."/>
            <person name="Jalonen R."/>
            <person name="Gaisberger H."/>
            <person name="Ma Y.Z."/>
            <person name="Qiu Y.X."/>
        </authorList>
    </citation>
    <scope>NUCLEOTIDE SEQUENCE [LARGE SCALE GENOMIC DNA]</scope>
    <source>
        <strain evidence="2">Hangzhou</strain>
    </source>
</reference>
<evidence type="ECO:0000313" key="2">
    <source>
        <dbReference type="EMBL" id="KAK9289324.1"/>
    </source>
</evidence>
<evidence type="ECO:0000313" key="3">
    <source>
        <dbReference type="Proteomes" id="UP001415857"/>
    </source>
</evidence>
<organism evidence="2 3">
    <name type="scientific">Liquidambar formosana</name>
    <name type="common">Formosan gum</name>
    <dbReference type="NCBI Taxonomy" id="63359"/>
    <lineage>
        <taxon>Eukaryota</taxon>
        <taxon>Viridiplantae</taxon>
        <taxon>Streptophyta</taxon>
        <taxon>Embryophyta</taxon>
        <taxon>Tracheophyta</taxon>
        <taxon>Spermatophyta</taxon>
        <taxon>Magnoliopsida</taxon>
        <taxon>eudicotyledons</taxon>
        <taxon>Gunneridae</taxon>
        <taxon>Pentapetalae</taxon>
        <taxon>Saxifragales</taxon>
        <taxon>Altingiaceae</taxon>
        <taxon>Liquidambar</taxon>
    </lineage>
</organism>
<dbReference type="InterPro" id="IPR057196">
    <property type="entry name" value="DUF7874"/>
</dbReference>
<keyword evidence="3" id="KW-1185">Reference proteome</keyword>
<gene>
    <name evidence="2" type="ORF">L1049_007479</name>
</gene>
<dbReference type="Pfam" id="PF25284">
    <property type="entry name" value="DUF7874"/>
    <property type="match status" value="1"/>
</dbReference>
<evidence type="ECO:0000256" key="1">
    <source>
        <dbReference type="SAM" id="MobiDB-lite"/>
    </source>
</evidence>
<comment type="caution">
    <text evidence="2">The sequence shown here is derived from an EMBL/GenBank/DDBJ whole genome shotgun (WGS) entry which is preliminary data.</text>
</comment>
<protein>
    <submittedName>
        <fullName evidence="2">Uncharacterized protein</fullName>
    </submittedName>
</protein>